<dbReference type="RefSeq" id="WP_265963711.1">
    <property type="nucleotide sequence ID" value="NZ_JAPEVI010000003.1"/>
</dbReference>
<evidence type="ECO:0000259" key="2">
    <source>
        <dbReference type="Pfam" id="PF18557"/>
    </source>
</evidence>
<sequence>MSSDNKRFGAAGPDPNSRISQKLRELYRSVEQEPVPERFLDLLEQLDQAEESNAAKTDKNSR</sequence>
<keyword evidence="4" id="KW-1185">Reference proteome</keyword>
<dbReference type="Proteomes" id="UP001300261">
    <property type="component" value="Unassembled WGS sequence"/>
</dbReference>
<evidence type="ECO:0000313" key="3">
    <source>
        <dbReference type="EMBL" id="MCX2723960.1"/>
    </source>
</evidence>
<protein>
    <submittedName>
        <fullName evidence="3">NepR family anti-sigma factor</fullName>
    </submittedName>
</protein>
<proteinExistence type="predicted"/>
<accession>A0ABT3R439</accession>
<reference evidence="3 4" key="1">
    <citation type="journal article" date="2016" name="Int. J. Syst. Evol. Microbiol.">
        <title>Labrenzia salina sp. nov., isolated from the rhizosphere of the halophyte Arthrocnemum macrostachyum.</title>
        <authorList>
            <person name="Camacho M."/>
            <person name="Redondo-Gomez S."/>
            <person name="Rodriguez-Llorente I."/>
            <person name="Rohde M."/>
            <person name="Sproer C."/>
            <person name="Schumann P."/>
            <person name="Klenk H.P."/>
            <person name="Montero-Calasanz M.D.C."/>
        </authorList>
    </citation>
    <scope>NUCLEOTIDE SEQUENCE [LARGE SCALE GENOMIC DNA]</scope>
    <source>
        <strain evidence="3 4">DSM 29163</strain>
    </source>
</reference>
<dbReference type="EMBL" id="JAPEVI010000003">
    <property type="protein sequence ID" value="MCX2723960.1"/>
    <property type="molecule type" value="Genomic_DNA"/>
</dbReference>
<gene>
    <name evidence="3" type="ORF">ON753_16525</name>
</gene>
<feature type="region of interest" description="Disordered" evidence="1">
    <location>
        <begin position="1"/>
        <end position="20"/>
    </location>
</feature>
<dbReference type="Pfam" id="PF18557">
    <property type="entry name" value="NepR"/>
    <property type="match status" value="1"/>
</dbReference>
<name>A0ABT3R439_9HYPH</name>
<dbReference type="InterPro" id="IPR041649">
    <property type="entry name" value="NepR"/>
</dbReference>
<organism evidence="3 4">
    <name type="scientific">Roseibium salinum</name>
    <dbReference type="NCBI Taxonomy" id="1604349"/>
    <lineage>
        <taxon>Bacteria</taxon>
        <taxon>Pseudomonadati</taxon>
        <taxon>Pseudomonadota</taxon>
        <taxon>Alphaproteobacteria</taxon>
        <taxon>Hyphomicrobiales</taxon>
        <taxon>Stappiaceae</taxon>
        <taxon>Roseibium</taxon>
    </lineage>
</organism>
<evidence type="ECO:0000256" key="1">
    <source>
        <dbReference type="SAM" id="MobiDB-lite"/>
    </source>
</evidence>
<feature type="domain" description="Anti-sigma factor NepR" evidence="2">
    <location>
        <begin position="16"/>
        <end position="50"/>
    </location>
</feature>
<evidence type="ECO:0000313" key="4">
    <source>
        <dbReference type="Proteomes" id="UP001300261"/>
    </source>
</evidence>
<comment type="caution">
    <text evidence="3">The sequence shown here is derived from an EMBL/GenBank/DDBJ whole genome shotgun (WGS) entry which is preliminary data.</text>
</comment>